<comment type="catalytic activity">
    <reaction evidence="7">
        <text>shikimate + NADP(+) = 3-dehydroshikimate + NADPH + H(+)</text>
        <dbReference type="Rhea" id="RHEA:17737"/>
        <dbReference type="ChEBI" id="CHEBI:15378"/>
        <dbReference type="ChEBI" id="CHEBI:16630"/>
        <dbReference type="ChEBI" id="CHEBI:36208"/>
        <dbReference type="ChEBI" id="CHEBI:57783"/>
        <dbReference type="ChEBI" id="CHEBI:58349"/>
        <dbReference type="EC" id="1.1.1.25"/>
    </reaction>
</comment>
<feature type="binding site" evidence="7">
    <location>
        <position position="259"/>
    </location>
    <ligand>
        <name>shikimate</name>
        <dbReference type="ChEBI" id="CHEBI:36208"/>
    </ligand>
</feature>
<dbReference type="Proteomes" id="UP000238762">
    <property type="component" value="Unassembled WGS sequence"/>
</dbReference>
<evidence type="ECO:0000256" key="3">
    <source>
        <dbReference type="ARBA" id="ARBA00022605"/>
    </source>
</evidence>
<reference evidence="10 11" key="2">
    <citation type="submission" date="2018-03" db="EMBL/GenBank/DDBJ databases">
        <title>The ancient ancestry and fast evolution of plastids.</title>
        <authorList>
            <person name="Moore K.R."/>
            <person name="Magnabosco C."/>
            <person name="Momper L."/>
            <person name="Gold D.A."/>
            <person name="Bosak T."/>
            <person name="Fournier G.P."/>
        </authorList>
    </citation>
    <scope>NUCLEOTIDE SEQUENCE [LARGE SCALE GENOMIC DNA]</scope>
    <source>
        <strain evidence="10 11">CCAP 1448/3</strain>
    </source>
</reference>
<dbReference type="RefSeq" id="WP_106291310.1">
    <property type="nucleotide sequence ID" value="NZ_CAWNTC010000201.1"/>
</dbReference>
<accession>A0A2T1BXP7</accession>
<dbReference type="NCBIfam" id="TIGR00507">
    <property type="entry name" value="aroE"/>
    <property type="match status" value="1"/>
</dbReference>
<evidence type="ECO:0000256" key="2">
    <source>
        <dbReference type="ARBA" id="ARBA00012962"/>
    </source>
</evidence>
<organism evidence="10 11">
    <name type="scientific">Merismopedia glauca CCAP 1448/3</name>
    <dbReference type="NCBI Taxonomy" id="1296344"/>
    <lineage>
        <taxon>Bacteria</taxon>
        <taxon>Bacillati</taxon>
        <taxon>Cyanobacteriota</taxon>
        <taxon>Cyanophyceae</taxon>
        <taxon>Synechococcales</taxon>
        <taxon>Merismopediaceae</taxon>
        <taxon>Merismopedia</taxon>
    </lineage>
</organism>
<dbReference type="SUPFAM" id="SSF53223">
    <property type="entry name" value="Aminoacid dehydrogenase-like, N-terminal domain"/>
    <property type="match status" value="1"/>
</dbReference>
<comment type="caution">
    <text evidence="7">Lacks conserved residue(s) required for the propagation of feature annotation.</text>
</comment>
<dbReference type="GO" id="GO:0050661">
    <property type="term" value="F:NADP binding"/>
    <property type="evidence" value="ECO:0007669"/>
    <property type="project" value="InterPro"/>
</dbReference>
<keyword evidence="11" id="KW-1185">Reference proteome</keyword>
<keyword evidence="5 7" id="KW-0560">Oxidoreductase</keyword>
<evidence type="ECO:0000313" key="11">
    <source>
        <dbReference type="Proteomes" id="UP000238762"/>
    </source>
</evidence>
<feature type="domain" description="Shikimate dehydrogenase substrate binding N-terminal" evidence="8">
    <location>
        <begin position="13"/>
        <end position="95"/>
    </location>
</feature>
<dbReference type="Pfam" id="PF08501">
    <property type="entry name" value="Shikimate_dh_N"/>
    <property type="match status" value="1"/>
</dbReference>
<dbReference type="PANTHER" id="PTHR21089">
    <property type="entry name" value="SHIKIMATE DEHYDROGENASE"/>
    <property type="match status" value="1"/>
</dbReference>
<dbReference type="NCBIfam" id="NF001314">
    <property type="entry name" value="PRK00258.2-2"/>
    <property type="match status" value="1"/>
</dbReference>
<dbReference type="OrthoDB" id="9792692at2"/>
<feature type="binding site" evidence="7">
    <location>
        <position position="229"/>
    </location>
    <ligand>
        <name>NADP(+)</name>
        <dbReference type="ChEBI" id="CHEBI:58349"/>
    </ligand>
</feature>
<feature type="binding site" evidence="7">
    <location>
        <position position="231"/>
    </location>
    <ligand>
        <name>shikimate</name>
        <dbReference type="ChEBI" id="CHEBI:36208"/>
    </ligand>
</feature>
<dbReference type="InterPro" id="IPR046346">
    <property type="entry name" value="Aminoacid_DH-like_N_sf"/>
</dbReference>
<dbReference type="AlphaFoldDB" id="A0A2T1BXP7"/>
<feature type="domain" description="SDH C-terminal" evidence="9">
    <location>
        <begin position="252"/>
        <end position="283"/>
    </location>
</feature>
<dbReference type="PANTHER" id="PTHR21089:SF1">
    <property type="entry name" value="BIFUNCTIONAL 3-DEHYDROQUINATE DEHYDRATASE_SHIKIMATE DEHYDROGENASE, CHLOROPLASTIC"/>
    <property type="match status" value="1"/>
</dbReference>
<evidence type="ECO:0000256" key="7">
    <source>
        <dbReference type="HAMAP-Rule" id="MF_00222"/>
    </source>
</evidence>
<comment type="pathway">
    <text evidence="1 7">Metabolic intermediate biosynthesis; chorismate biosynthesis; chorismate from D-erythrose 4-phosphate and phosphoenolpyruvate: step 4/7.</text>
</comment>
<protein>
    <recommendedName>
        <fullName evidence="2 7">Shikimate dehydrogenase (NADP(+))</fullName>
        <shortName evidence="7">SDH</shortName>
        <ecNumber evidence="2 7">1.1.1.25</ecNumber>
    </recommendedName>
</protein>
<evidence type="ECO:0000313" key="10">
    <source>
        <dbReference type="EMBL" id="PSB00789.1"/>
    </source>
</evidence>
<evidence type="ECO:0000256" key="5">
    <source>
        <dbReference type="ARBA" id="ARBA00023002"/>
    </source>
</evidence>
<dbReference type="InterPro" id="IPR013708">
    <property type="entry name" value="Shikimate_DH-bd_N"/>
</dbReference>
<keyword evidence="4 7" id="KW-0521">NADP</keyword>
<feature type="binding site" evidence="7">
    <location>
        <begin position="21"/>
        <end position="23"/>
    </location>
    <ligand>
        <name>shikimate</name>
        <dbReference type="ChEBI" id="CHEBI:36208"/>
    </ligand>
</feature>
<dbReference type="GO" id="GO:0009423">
    <property type="term" value="P:chorismate biosynthetic process"/>
    <property type="evidence" value="ECO:0007669"/>
    <property type="project" value="UniProtKB-UniRule"/>
</dbReference>
<name>A0A2T1BXP7_9CYAN</name>
<dbReference type="GO" id="GO:0005829">
    <property type="term" value="C:cytosol"/>
    <property type="evidence" value="ECO:0007669"/>
    <property type="project" value="TreeGrafter"/>
</dbReference>
<feature type="binding site" evidence="7">
    <location>
        <position position="252"/>
    </location>
    <ligand>
        <name>NADP(+)</name>
        <dbReference type="ChEBI" id="CHEBI:58349"/>
    </ligand>
</feature>
<dbReference type="GO" id="GO:0008652">
    <property type="term" value="P:amino acid biosynthetic process"/>
    <property type="evidence" value="ECO:0007669"/>
    <property type="project" value="UniProtKB-KW"/>
</dbReference>
<dbReference type="InterPro" id="IPR041121">
    <property type="entry name" value="SDH_C"/>
</dbReference>
<comment type="function">
    <text evidence="7">Involved in the biosynthesis of the chorismate, which leads to the biosynthesis of aromatic amino acids. Catalyzes the reversible NADPH linked reduction of 3-dehydroshikimate (DHSA) to yield shikimate (SA).</text>
</comment>
<feature type="binding site" evidence="7">
    <location>
        <position position="68"/>
    </location>
    <ligand>
        <name>shikimate</name>
        <dbReference type="ChEBI" id="CHEBI:36208"/>
    </ligand>
</feature>
<evidence type="ECO:0000256" key="1">
    <source>
        <dbReference type="ARBA" id="ARBA00004871"/>
    </source>
</evidence>
<feature type="binding site" evidence="7">
    <location>
        <position position="108"/>
    </location>
    <ligand>
        <name>shikimate</name>
        <dbReference type="ChEBI" id="CHEBI:36208"/>
    </ligand>
</feature>
<sequence length="289" mass="31654">MVQITGTTKLLGVIGDPIAHSLSPVIHNAAIATLDLDYVYLPFPIISANLPNAIAGFEAISLVGFSVTIPHKKAIMPLLAEIDKIATAVGAVNTVWRTSKGWRGSNTDVAGFISPLLNLHDWSQVTPVILGNGGAARAVVYGCYELGCPEIHVCGRNKQNLREFKESWARSPVSDRLIVRDWEELDTLLPQTTLLVNTTPLGMHPNEEQLPLSLEQIDRLSPQAIAYDLIYTPRPTKFLKEAQMRGLTTIDGLEMLVQQGAAALKIWLQRDTVPVDVMRSALESYLKIA</sequence>
<comment type="similarity">
    <text evidence="7">Belongs to the shikimate dehydrogenase family.</text>
</comment>
<dbReference type="GO" id="GO:0004764">
    <property type="term" value="F:shikimate 3-dehydrogenase (NADP+) activity"/>
    <property type="evidence" value="ECO:0007669"/>
    <property type="project" value="UniProtKB-UniRule"/>
</dbReference>
<gene>
    <name evidence="7" type="primary">aroE</name>
    <name evidence="10" type="ORF">C7B64_21700</name>
</gene>
<feature type="binding site" evidence="7">
    <location>
        <begin position="131"/>
        <end position="135"/>
    </location>
    <ligand>
        <name>NADP(+)</name>
        <dbReference type="ChEBI" id="CHEBI:58349"/>
    </ligand>
</feature>
<evidence type="ECO:0000259" key="9">
    <source>
        <dbReference type="Pfam" id="PF18317"/>
    </source>
</evidence>
<dbReference type="InterPro" id="IPR011342">
    <property type="entry name" value="Shikimate_DH"/>
</dbReference>
<reference evidence="10 11" key="1">
    <citation type="submission" date="2018-02" db="EMBL/GenBank/DDBJ databases">
        <authorList>
            <person name="Cohen D.B."/>
            <person name="Kent A.D."/>
        </authorList>
    </citation>
    <scope>NUCLEOTIDE SEQUENCE [LARGE SCALE GENOMIC DNA]</scope>
    <source>
        <strain evidence="10 11">CCAP 1448/3</strain>
    </source>
</reference>
<keyword evidence="6 7" id="KW-0057">Aromatic amino acid biosynthesis</keyword>
<dbReference type="Gene3D" id="3.40.50.10860">
    <property type="entry name" value="Leucine Dehydrogenase, chain A, domain 1"/>
    <property type="match status" value="1"/>
</dbReference>
<comment type="caution">
    <text evidence="10">The sequence shown here is derived from an EMBL/GenBank/DDBJ whole genome shotgun (WGS) entry which is preliminary data.</text>
</comment>
<dbReference type="InterPro" id="IPR036291">
    <property type="entry name" value="NAD(P)-bd_dom_sf"/>
</dbReference>
<dbReference type="InterPro" id="IPR022893">
    <property type="entry name" value="Shikimate_DH_fam"/>
</dbReference>
<dbReference type="Pfam" id="PF18317">
    <property type="entry name" value="SDH_C"/>
    <property type="match status" value="1"/>
</dbReference>
<feature type="binding site" evidence="7">
    <location>
        <position position="93"/>
    </location>
    <ligand>
        <name>shikimate</name>
        <dbReference type="ChEBI" id="CHEBI:36208"/>
    </ligand>
</feature>
<dbReference type="UniPathway" id="UPA00053">
    <property type="reaction ID" value="UER00087"/>
</dbReference>
<feature type="active site" description="Proton acceptor" evidence="7">
    <location>
        <position position="72"/>
    </location>
</feature>
<comment type="subunit">
    <text evidence="7">Homodimer.</text>
</comment>
<dbReference type="EMBL" id="PVWJ01000160">
    <property type="protein sequence ID" value="PSB00789.1"/>
    <property type="molecule type" value="Genomic_DNA"/>
</dbReference>
<dbReference type="SUPFAM" id="SSF51735">
    <property type="entry name" value="NAD(P)-binding Rossmann-fold domains"/>
    <property type="match status" value="1"/>
</dbReference>
<keyword evidence="3 7" id="KW-0028">Amino-acid biosynthesis</keyword>
<dbReference type="HAMAP" id="MF_00222">
    <property type="entry name" value="Shikimate_DH_AroE"/>
    <property type="match status" value="1"/>
</dbReference>
<evidence type="ECO:0000259" key="8">
    <source>
        <dbReference type="Pfam" id="PF08501"/>
    </source>
</evidence>
<dbReference type="CDD" id="cd01065">
    <property type="entry name" value="NAD_bind_Shikimate_DH"/>
    <property type="match status" value="1"/>
</dbReference>
<evidence type="ECO:0000256" key="4">
    <source>
        <dbReference type="ARBA" id="ARBA00022857"/>
    </source>
</evidence>
<proteinExistence type="inferred from homology"/>
<dbReference type="GO" id="GO:0019632">
    <property type="term" value="P:shikimate metabolic process"/>
    <property type="evidence" value="ECO:0007669"/>
    <property type="project" value="InterPro"/>
</dbReference>
<evidence type="ECO:0000256" key="6">
    <source>
        <dbReference type="ARBA" id="ARBA00023141"/>
    </source>
</evidence>
<dbReference type="EC" id="1.1.1.25" evidence="2 7"/>
<dbReference type="GO" id="GO:0009073">
    <property type="term" value="P:aromatic amino acid family biosynthetic process"/>
    <property type="evidence" value="ECO:0007669"/>
    <property type="project" value="UniProtKB-KW"/>
</dbReference>
<dbReference type="Gene3D" id="3.40.50.720">
    <property type="entry name" value="NAD(P)-binding Rossmann-like Domain"/>
    <property type="match status" value="1"/>
</dbReference>